<gene>
    <name evidence="5" type="ORF">ESB13_02410</name>
</gene>
<dbReference type="RefSeq" id="WP_129001440.1">
    <property type="nucleotide sequence ID" value="NZ_SDHZ01000001.1"/>
</dbReference>
<dbReference type="PANTHER" id="PTHR42732">
    <property type="entry name" value="BETA-GALACTOSIDASE"/>
    <property type="match status" value="1"/>
</dbReference>
<dbReference type="GO" id="GO:0005975">
    <property type="term" value="P:carbohydrate metabolic process"/>
    <property type="evidence" value="ECO:0007669"/>
    <property type="project" value="InterPro"/>
</dbReference>
<feature type="domain" description="Glycoside hydrolase family 2 immunoglobulin-like beta-sandwich" evidence="3">
    <location>
        <begin position="201"/>
        <end position="305"/>
    </location>
</feature>
<dbReference type="Proteomes" id="UP000290545">
    <property type="component" value="Unassembled WGS sequence"/>
</dbReference>
<reference evidence="5 6" key="1">
    <citation type="submission" date="2019-01" db="EMBL/GenBank/DDBJ databases">
        <title>Filimonas sp. strain TTM-71.</title>
        <authorList>
            <person name="Chen W.-M."/>
        </authorList>
    </citation>
    <scope>NUCLEOTIDE SEQUENCE [LARGE SCALE GENOMIC DNA]</scope>
    <source>
        <strain evidence="5 6">TTM-71</strain>
    </source>
</reference>
<dbReference type="Gene3D" id="2.60.40.10">
    <property type="entry name" value="Immunoglobulins"/>
    <property type="match status" value="1"/>
</dbReference>
<name>A0A4Q1D8L3_9BACT</name>
<dbReference type="GO" id="GO:0004553">
    <property type="term" value="F:hydrolase activity, hydrolyzing O-glycosyl compounds"/>
    <property type="evidence" value="ECO:0007669"/>
    <property type="project" value="InterPro"/>
</dbReference>
<feature type="chain" id="PRO_5020434985" evidence="2">
    <location>
        <begin position="19"/>
        <end position="935"/>
    </location>
</feature>
<comment type="similarity">
    <text evidence="1">Belongs to the glycosyl hydrolase 2 family.</text>
</comment>
<dbReference type="Gene3D" id="3.20.20.80">
    <property type="entry name" value="Glycosidases"/>
    <property type="match status" value="1"/>
</dbReference>
<proteinExistence type="inferred from homology"/>
<evidence type="ECO:0000256" key="2">
    <source>
        <dbReference type="SAM" id="SignalP"/>
    </source>
</evidence>
<dbReference type="Pfam" id="PF02837">
    <property type="entry name" value="Glyco_hydro_2_N"/>
    <property type="match status" value="1"/>
</dbReference>
<dbReference type="Pfam" id="PF00703">
    <property type="entry name" value="Glyco_hydro_2"/>
    <property type="match status" value="1"/>
</dbReference>
<organism evidence="5 6">
    <name type="scientific">Filimonas effusa</name>
    <dbReference type="NCBI Taxonomy" id="2508721"/>
    <lineage>
        <taxon>Bacteria</taxon>
        <taxon>Pseudomonadati</taxon>
        <taxon>Bacteroidota</taxon>
        <taxon>Chitinophagia</taxon>
        <taxon>Chitinophagales</taxon>
        <taxon>Chitinophagaceae</taxon>
        <taxon>Filimonas</taxon>
    </lineage>
</organism>
<feature type="domain" description="Glycosyl hydrolases family 2 sugar binding" evidence="4">
    <location>
        <begin position="36"/>
        <end position="188"/>
    </location>
</feature>
<evidence type="ECO:0000313" key="6">
    <source>
        <dbReference type="Proteomes" id="UP000290545"/>
    </source>
</evidence>
<evidence type="ECO:0000259" key="3">
    <source>
        <dbReference type="Pfam" id="PF00703"/>
    </source>
</evidence>
<dbReference type="InterPro" id="IPR017853">
    <property type="entry name" value="GH"/>
</dbReference>
<feature type="signal peptide" evidence="2">
    <location>
        <begin position="1"/>
        <end position="18"/>
    </location>
</feature>
<sequence>MKYLSFALLVLTSFSVCAQEPFASAAASDYRQRIDLKGEWQFAIDAANKGIQERWFLKDLPDRISLPGTMDEGHKGRLNKDTSTMHLNRLYLYEGAAWYRKKVIIPKSFRQKHSRLLLERTKSTMVWIDGKAAGSSCLLQSPQEFDISSQLTPGEHFITIRVDNSLKLTPYGNVHIYSDDTQTNWNGIIGQLFLEASAQQYIKDLQVYPDIAKQSVQIRMRLANTGSKQQAMVKLLIKKQEHDTIRQLLPVYIPLTTQDSVIVINHSLAEDCSLWDEYRQPLYELTAIVKTGKTEDALSASFGMRRFEARGTQFNINGNTCFLRGKHDACVFPLTGHPPMDVEGWLRVFNIAKSYGINHYRFHSYCPPEAAFTAADRTGMYLQVELPFWGGLDSDTVAEKLKQEGRGMLKYYANHASFVLFSHGNEIWGGHKRAERNIAALKQYDSRPLYTLGSNVNIGYYPPSVGSDFFVGARTPSAGDTILTHTRLTHAFPDSREGGLLNTRQPSTMLNFRYAVSQLKVPIISHETGQYQVYPDYSEVTKYTGVLKPWNLEIFRNRLQKAGMIAQAGDFQKASGAWAALCYKAEMEAALRTEGFGGFQLLDLQDFPGQGTALVGILDAFMDSKNVISSKEWLQSCNDVTLLAEFPKYVWTNGEQFHAKVRVANYSNKHFPGPVNWEMRQGADVIAQGVLQPASLPKGGLTTAGVITIPFEKIATATRLQLNLFMKDHGYTNSYPIWVYPEVQEAVKAGDILVTSKYDDKAKALLAKGGKVLLFPEAADVKDNSLPGLFPPEFWNWEMFKSISESSRKPVSPGTLGLLMNPEHPLFKLFPTDFHTNWQWFSIVKGSRPLILDQTPSSFKPLVQVIDNLQRNHKLGLIFEFRAGGGKLLVCMAELPKLLQYAAANQLYRSILSYMQSADFDPVFEYNGGLPERKL</sequence>
<evidence type="ECO:0000313" key="5">
    <source>
        <dbReference type="EMBL" id="RXK85687.1"/>
    </source>
</evidence>
<dbReference type="InterPro" id="IPR013783">
    <property type="entry name" value="Ig-like_fold"/>
</dbReference>
<evidence type="ECO:0000256" key="1">
    <source>
        <dbReference type="ARBA" id="ARBA00007401"/>
    </source>
</evidence>
<dbReference type="SUPFAM" id="SSF49785">
    <property type="entry name" value="Galactose-binding domain-like"/>
    <property type="match status" value="1"/>
</dbReference>
<dbReference type="InterPro" id="IPR051913">
    <property type="entry name" value="GH2_Domain-Containing"/>
</dbReference>
<dbReference type="PANTHER" id="PTHR42732:SF1">
    <property type="entry name" value="BETA-MANNOSIDASE"/>
    <property type="match status" value="1"/>
</dbReference>
<protein>
    <submittedName>
        <fullName evidence="5">Beta-galactosidase</fullName>
    </submittedName>
</protein>
<dbReference type="InterPro" id="IPR006102">
    <property type="entry name" value="Ig-like_GH2"/>
</dbReference>
<accession>A0A4Q1D8L3</accession>
<evidence type="ECO:0000259" key="4">
    <source>
        <dbReference type="Pfam" id="PF02837"/>
    </source>
</evidence>
<dbReference type="SUPFAM" id="SSF51445">
    <property type="entry name" value="(Trans)glycosidases"/>
    <property type="match status" value="1"/>
</dbReference>
<keyword evidence="6" id="KW-1185">Reference proteome</keyword>
<dbReference type="AlphaFoldDB" id="A0A4Q1D8L3"/>
<dbReference type="Gene3D" id="2.60.120.260">
    <property type="entry name" value="Galactose-binding domain-like"/>
    <property type="match status" value="1"/>
</dbReference>
<dbReference type="OrthoDB" id="9814867at2"/>
<dbReference type="EMBL" id="SDHZ01000001">
    <property type="protein sequence ID" value="RXK85687.1"/>
    <property type="molecule type" value="Genomic_DNA"/>
</dbReference>
<keyword evidence="2" id="KW-0732">Signal</keyword>
<comment type="caution">
    <text evidence="5">The sequence shown here is derived from an EMBL/GenBank/DDBJ whole genome shotgun (WGS) entry which is preliminary data.</text>
</comment>
<dbReference type="InterPro" id="IPR008979">
    <property type="entry name" value="Galactose-bd-like_sf"/>
</dbReference>
<dbReference type="InterPro" id="IPR006104">
    <property type="entry name" value="Glyco_hydro_2_N"/>
</dbReference>